<organism evidence="2 3">
    <name type="scientific">Chondrus crispus</name>
    <name type="common">Carrageen Irish moss</name>
    <name type="synonym">Polymorpha crispa</name>
    <dbReference type="NCBI Taxonomy" id="2769"/>
    <lineage>
        <taxon>Eukaryota</taxon>
        <taxon>Rhodophyta</taxon>
        <taxon>Florideophyceae</taxon>
        <taxon>Rhodymeniophycidae</taxon>
        <taxon>Gigartinales</taxon>
        <taxon>Gigartinaceae</taxon>
        <taxon>Chondrus</taxon>
    </lineage>
</organism>
<dbReference type="KEGG" id="ccp:CHC_T00004929001"/>
<evidence type="ECO:0000313" key="3">
    <source>
        <dbReference type="Proteomes" id="UP000012073"/>
    </source>
</evidence>
<evidence type="ECO:0000313" key="2">
    <source>
        <dbReference type="EMBL" id="CDF36658.1"/>
    </source>
</evidence>
<gene>
    <name evidence="2" type="ORF">CHC_T00004929001</name>
</gene>
<feature type="region of interest" description="Disordered" evidence="1">
    <location>
        <begin position="1"/>
        <end position="27"/>
    </location>
</feature>
<name>R7QFX0_CHOCR</name>
<dbReference type="Gramene" id="CDF36658">
    <property type="protein sequence ID" value="CDF36658"/>
    <property type="gene ID" value="CHC_T00004929001"/>
</dbReference>
<dbReference type="GeneID" id="17324190"/>
<dbReference type="RefSeq" id="XP_005716477.1">
    <property type="nucleotide sequence ID" value="XM_005716420.1"/>
</dbReference>
<proteinExistence type="predicted"/>
<dbReference type="OrthoDB" id="3921at2759"/>
<dbReference type="AlphaFoldDB" id="R7QFX0"/>
<dbReference type="EMBL" id="HG001794">
    <property type="protein sequence ID" value="CDF36658.1"/>
    <property type="molecule type" value="Genomic_DNA"/>
</dbReference>
<feature type="region of interest" description="Disordered" evidence="1">
    <location>
        <begin position="299"/>
        <end position="339"/>
    </location>
</feature>
<keyword evidence="3" id="KW-1185">Reference proteome</keyword>
<reference evidence="3" key="1">
    <citation type="journal article" date="2013" name="Proc. Natl. Acad. Sci. U.S.A.">
        <title>Genome structure and metabolic features in the red seaweed Chondrus crispus shed light on evolution of the Archaeplastida.</title>
        <authorList>
            <person name="Collen J."/>
            <person name="Porcel B."/>
            <person name="Carre W."/>
            <person name="Ball S.G."/>
            <person name="Chaparro C."/>
            <person name="Tonon T."/>
            <person name="Barbeyron T."/>
            <person name="Michel G."/>
            <person name="Noel B."/>
            <person name="Valentin K."/>
            <person name="Elias M."/>
            <person name="Artiguenave F."/>
            <person name="Arun A."/>
            <person name="Aury J.M."/>
            <person name="Barbosa-Neto J.F."/>
            <person name="Bothwell J.H."/>
            <person name="Bouget F.Y."/>
            <person name="Brillet L."/>
            <person name="Cabello-Hurtado F."/>
            <person name="Capella-Gutierrez S."/>
            <person name="Charrier B."/>
            <person name="Cladiere L."/>
            <person name="Cock J.M."/>
            <person name="Coelho S.M."/>
            <person name="Colleoni C."/>
            <person name="Czjzek M."/>
            <person name="Da Silva C."/>
            <person name="Delage L."/>
            <person name="Denoeud F."/>
            <person name="Deschamps P."/>
            <person name="Dittami S.M."/>
            <person name="Gabaldon T."/>
            <person name="Gachon C.M."/>
            <person name="Groisillier A."/>
            <person name="Herve C."/>
            <person name="Jabbari K."/>
            <person name="Katinka M."/>
            <person name="Kloareg B."/>
            <person name="Kowalczyk N."/>
            <person name="Labadie K."/>
            <person name="Leblanc C."/>
            <person name="Lopez P.J."/>
            <person name="McLachlan D.H."/>
            <person name="Meslet-Cladiere L."/>
            <person name="Moustafa A."/>
            <person name="Nehr Z."/>
            <person name="Nyvall Collen P."/>
            <person name="Panaud O."/>
            <person name="Partensky F."/>
            <person name="Poulain J."/>
            <person name="Rensing S.A."/>
            <person name="Rousvoal S."/>
            <person name="Samson G."/>
            <person name="Symeonidi A."/>
            <person name="Weissenbach J."/>
            <person name="Zambounis A."/>
            <person name="Wincker P."/>
            <person name="Boyen C."/>
        </authorList>
    </citation>
    <scope>NUCLEOTIDE SEQUENCE [LARGE SCALE GENOMIC DNA]</scope>
    <source>
        <strain evidence="3">cv. Stackhouse</strain>
    </source>
</reference>
<dbReference type="Proteomes" id="UP000012073">
    <property type="component" value="Unassembled WGS sequence"/>
</dbReference>
<sequence>MAGGQGSMHLNRGGYPTSQPQPSPPFSMHIPPAMSAITSAIPTHQPYPGLNSIPGMHPTATSLAGMQTTMPSVNPIPGLHSFSSIPMPPFSNLIHATQDPHTQSLSNSHLSNHFGSPALLSGAIDKKRRQLRKPRTSPYGAILGDDAQTMMMAAQSHAAQTLAAHSDPTGLSHSVPTYEADGIQFKILEQLPDTKINRLKTEKIKPIESLTFSDIKAYNRNQLRAYCSVYGIRRKKKAEMERDMARYAALFHPNDPAYDFSKFAPTEYADGPIPRRKIPVTKEQKELAAGDMKRLTNALQQRPQPSVASQQHYGSSNTTHPGLSNSHGLHHHPTSVVSSASRLHDIHGMHSTAHTTQHLGTHGGHHDNEDHGVVGATDLMSVPEMQVPNHLLQITNQIGEE</sequence>
<evidence type="ECO:0000256" key="1">
    <source>
        <dbReference type="SAM" id="MobiDB-lite"/>
    </source>
</evidence>
<feature type="compositionally biased region" description="Polar residues" evidence="1">
    <location>
        <begin position="299"/>
        <end position="327"/>
    </location>
</feature>
<protein>
    <submittedName>
        <fullName evidence="2">Uncharacterized protein</fullName>
    </submittedName>
</protein>
<accession>R7QFX0</accession>